<dbReference type="NCBIfam" id="TIGR00231">
    <property type="entry name" value="small_GTP"/>
    <property type="match status" value="1"/>
</dbReference>
<keyword evidence="2" id="KW-0648">Protein biosynthesis</keyword>
<evidence type="ECO:0000259" key="4">
    <source>
        <dbReference type="PROSITE" id="PS51722"/>
    </source>
</evidence>
<dbReference type="PROSITE" id="PS51722">
    <property type="entry name" value="G_TR_2"/>
    <property type="match status" value="1"/>
</dbReference>
<dbReference type="PROSITE" id="PS00301">
    <property type="entry name" value="G_TR_1"/>
    <property type="match status" value="1"/>
</dbReference>
<keyword evidence="1" id="KW-0547">Nucleotide-binding</keyword>
<dbReference type="InterPro" id="IPR000640">
    <property type="entry name" value="EFG_V-like"/>
</dbReference>
<dbReference type="SUPFAM" id="SSF54211">
    <property type="entry name" value="Ribosomal protein S5 domain 2-like"/>
    <property type="match status" value="1"/>
</dbReference>
<dbReference type="Proteomes" id="UP001159100">
    <property type="component" value="Unassembled WGS sequence"/>
</dbReference>
<dbReference type="Gene3D" id="2.40.30.10">
    <property type="entry name" value="Translation factors"/>
    <property type="match status" value="1"/>
</dbReference>
<dbReference type="InterPro" id="IPR031157">
    <property type="entry name" value="G_TR_CS"/>
</dbReference>
<protein>
    <submittedName>
        <fullName evidence="5">TetM/TetW/TetO/TetS family tetracycline resistance ribosomal protection protein</fullName>
    </submittedName>
</protein>
<dbReference type="SUPFAM" id="SSF52540">
    <property type="entry name" value="P-loop containing nucleoside triphosphate hydrolases"/>
    <property type="match status" value="1"/>
</dbReference>
<evidence type="ECO:0000256" key="1">
    <source>
        <dbReference type="ARBA" id="ARBA00022741"/>
    </source>
</evidence>
<dbReference type="Gene3D" id="3.30.70.870">
    <property type="entry name" value="Elongation Factor G (Translational Gtpase), domain 3"/>
    <property type="match status" value="1"/>
</dbReference>
<accession>A0ABT6QIU5</accession>
<reference evidence="5 6" key="1">
    <citation type="submission" date="2023-02" db="EMBL/GenBank/DDBJ databases">
        <title>Pseudomonas chrutzelriedensis sp. nov., a potently antifungal strain isolated from moss.</title>
        <authorList>
            <person name="Schnyder A."/>
            <person name="Kalawong R."/>
            <person name="Eberl L."/>
            <person name="Agnoli K."/>
        </authorList>
    </citation>
    <scope>NUCLEOTIDE SEQUENCE [LARGE SCALE GENOMIC DNA]</scope>
    <source>
        <strain evidence="5 6">681</strain>
    </source>
</reference>
<dbReference type="Gene3D" id="3.40.50.300">
    <property type="entry name" value="P-loop containing nucleotide triphosphate hydrolases"/>
    <property type="match status" value="1"/>
</dbReference>
<evidence type="ECO:0000313" key="5">
    <source>
        <dbReference type="EMBL" id="MDI2590147.1"/>
    </source>
</evidence>
<evidence type="ECO:0000256" key="2">
    <source>
        <dbReference type="ARBA" id="ARBA00022917"/>
    </source>
</evidence>
<keyword evidence="3" id="KW-0342">GTP-binding</keyword>
<dbReference type="InterPro" id="IPR027417">
    <property type="entry name" value="P-loop_NTPase"/>
</dbReference>
<dbReference type="InterPro" id="IPR000795">
    <property type="entry name" value="T_Tr_GTP-bd_dom"/>
</dbReference>
<keyword evidence="6" id="KW-1185">Reference proteome</keyword>
<feature type="domain" description="Tr-type G" evidence="4">
    <location>
        <begin position="1"/>
        <end position="252"/>
    </location>
</feature>
<dbReference type="InterPro" id="IPR005517">
    <property type="entry name" value="Transl_elong_EFG/EF2_IV"/>
</dbReference>
<dbReference type="InterPro" id="IPR005225">
    <property type="entry name" value="Small_GTP-bd"/>
</dbReference>
<proteinExistence type="predicted"/>
<dbReference type="PANTHER" id="PTHR43261">
    <property type="entry name" value="TRANSLATION ELONGATION FACTOR G-RELATED"/>
    <property type="match status" value="1"/>
</dbReference>
<dbReference type="InterPro" id="IPR035647">
    <property type="entry name" value="EFG_III/V"/>
</dbReference>
<gene>
    <name evidence="5" type="ORF">POF45_01705</name>
</gene>
<evidence type="ECO:0000256" key="3">
    <source>
        <dbReference type="ARBA" id="ARBA00023134"/>
    </source>
</evidence>
<dbReference type="EMBL" id="JARBWL010000001">
    <property type="protein sequence ID" value="MDI2590147.1"/>
    <property type="molecule type" value="Genomic_DNA"/>
</dbReference>
<dbReference type="SUPFAM" id="SSF50447">
    <property type="entry name" value="Translation proteins"/>
    <property type="match status" value="1"/>
</dbReference>
<dbReference type="Pfam" id="PF00009">
    <property type="entry name" value="GTP_EFTU"/>
    <property type="match status" value="1"/>
</dbReference>
<evidence type="ECO:0000313" key="6">
    <source>
        <dbReference type="Proteomes" id="UP001159100"/>
    </source>
</evidence>
<dbReference type="Gene3D" id="3.30.230.10">
    <property type="match status" value="1"/>
</dbReference>
<dbReference type="InterPro" id="IPR009000">
    <property type="entry name" value="Transl_B-barrel_sf"/>
</dbReference>
<name>A0ABT6QIU5_9PSED</name>
<dbReference type="PRINTS" id="PR01037">
    <property type="entry name" value="TCRTETOQM"/>
</dbReference>
<dbReference type="SMART" id="SM00889">
    <property type="entry name" value="EFG_IV"/>
    <property type="match status" value="1"/>
</dbReference>
<dbReference type="Pfam" id="PF03764">
    <property type="entry name" value="EFG_IV"/>
    <property type="match status" value="1"/>
</dbReference>
<sequence length="657" mass="70125">MKSLNLGILAHVDAGKTSLTERILFDAGARLRLGSVDSGNTYTDSLLLERERGITIRSAVASFELNSILVNLLDTPGHPDFIAEVERTLALLDIAIIVVSAVEGVQAQTRVLVGALQRLAIPHMFFINKIDRKGADFQHTLQALGRLLKSRPLALVTVRDAGTCLAAVDTCDPASAQVMSQWLDVLCEHDEALLHDYVSHPEAIDTARLEQGLREQLGKGLVNPVFAGSAITGVGVAQMIEAITRLSPIKSHDASAPVLASVFKIDRGWGGHKRFHVSMLAGTLHLRQTIDTPLGASRITGIHVSASGGLQSATHASAGQIACITGLEGVRIGDRIGVRSERHQSAQTFTPPAIETHVAPVLPAQTKALWEALGALAEQDPLIDLRRNAAGLVFVSLYGEVQKEIIQATLADEYDIQAIFEESSAICVETLISTGQGLESLEDASNPFLASVGLRVSPGAPGSGQTFTRQAHAGLMPTSFYKAIEESVFETLKEGKHGWAVHDCEVTLTTVDYESPSSTAADFRHLTPLVLAAAIESAGTQVCEPRSAFRIEVPATMSSPVHALLAKAGATISGATLGAETVRIDGSIVTTRIYTLQHEIPNVTSGLGFMESELATYAPVVGTAPCRERTMANPYNRHEYLRQVRLGPRMGRPASSA</sequence>
<dbReference type="Pfam" id="PF00679">
    <property type="entry name" value="EFG_C"/>
    <property type="match status" value="1"/>
</dbReference>
<dbReference type="RefSeq" id="WP_259494134.1">
    <property type="nucleotide sequence ID" value="NZ_JARBWL010000001.1"/>
</dbReference>
<comment type="caution">
    <text evidence="5">The sequence shown here is derived from an EMBL/GenBank/DDBJ whole genome shotgun (WGS) entry which is preliminary data.</text>
</comment>
<organism evidence="5 6">
    <name type="scientific">Pseudomonas fungipugnans</name>
    <dbReference type="NCBI Taxonomy" id="3024217"/>
    <lineage>
        <taxon>Bacteria</taxon>
        <taxon>Pseudomonadati</taxon>
        <taxon>Pseudomonadota</taxon>
        <taxon>Gammaproteobacteria</taxon>
        <taxon>Pseudomonadales</taxon>
        <taxon>Pseudomonadaceae</taxon>
        <taxon>Pseudomonas</taxon>
    </lineage>
</organism>
<dbReference type="PRINTS" id="PR00315">
    <property type="entry name" value="ELONGATNFCT"/>
</dbReference>
<dbReference type="SUPFAM" id="SSF54980">
    <property type="entry name" value="EF-G C-terminal domain-like"/>
    <property type="match status" value="2"/>
</dbReference>
<dbReference type="InterPro" id="IPR020568">
    <property type="entry name" value="Ribosomal_Su5_D2-typ_SF"/>
</dbReference>
<dbReference type="InterPro" id="IPR014721">
    <property type="entry name" value="Ribsml_uS5_D2-typ_fold_subgr"/>
</dbReference>
<dbReference type="PANTHER" id="PTHR43261:SF1">
    <property type="entry name" value="RIBOSOME-RELEASING FACTOR 2, MITOCHONDRIAL"/>
    <property type="match status" value="1"/>
</dbReference>